<proteinExistence type="predicted"/>
<evidence type="ECO:0000313" key="3">
    <source>
        <dbReference type="Proteomes" id="UP000011867"/>
    </source>
</evidence>
<dbReference type="STRING" id="268739.Nmlp_1249"/>
<dbReference type="InterPro" id="IPR055769">
    <property type="entry name" value="DUF7345"/>
</dbReference>
<feature type="domain" description="DUF7345" evidence="1">
    <location>
        <begin position="37"/>
        <end position="159"/>
    </location>
</feature>
<dbReference type="KEGG" id="nmo:Nmlp_1249"/>
<reference evidence="2 3" key="1">
    <citation type="journal article" date="2013" name="Genome Announc.">
        <title>Genome of the haloarchaeon Natronomonas moolapensis, a neutrophilic member of a previously haloalkaliphilic genus.</title>
        <authorList>
            <person name="Dyall-Smith M.L."/>
            <person name="Pfeiffer F."/>
            <person name="Oberwinkler T."/>
            <person name="Klee K."/>
            <person name="Rampp M."/>
            <person name="Palm P."/>
            <person name="Gross K."/>
            <person name="Schuster S.C."/>
            <person name="Oesterhelt D."/>
        </authorList>
    </citation>
    <scope>NUCLEOTIDE SEQUENCE [LARGE SCALE GENOMIC DNA]</scope>
    <source>
        <strain evidence="3">DSM 18674 / JCM 14361 / 8.8.11</strain>
    </source>
</reference>
<dbReference type="Pfam" id="PF24036">
    <property type="entry name" value="DUF7345"/>
    <property type="match status" value="1"/>
</dbReference>
<dbReference type="HOGENOM" id="CLU_102821_0_0_2"/>
<dbReference type="AlphaFoldDB" id="M1XNE8"/>
<accession>M1XNE8</accession>
<dbReference type="OrthoDB" id="27885at2157"/>
<dbReference type="RefSeq" id="WP_015408307.1">
    <property type="nucleotide sequence ID" value="NC_020388.1"/>
</dbReference>
<dbReference type="GeneID" id="14650599"/>
<sequence length="235" mass="24777">MHTVSRLLAALCIAALALSGVAGTAAAQSAADGQFVVELDADGDANATFSDEFDLSDPDEREVFERADSNAELRATAAERFGEEMRLVSRTANEALDRELRVGDVTVETAVVGETGVVAYEFRWENVAAVDDERVVLAEPFSLFESLDRELVVVAPEGYAIESVSPEPARAEGDTVAWPGLTTFGEEFEVVAVPDSGGTTEPIEHSRAGTTHGGAPLALGISALVLGSLLVGRKR</sequence>
<name>M1XNE8_NATM8</name>
<organism evidence="2 3">
    <name type="scientific">Natronomonas moolapensis (strain DSM 18674 / CECT 7526 / JCM 14361 / 8.8.11)</name>
    <dbReference type="NCBI Taxonomy" id="268739"/>
    <lineage>
        <taxon>Archaea</taxon>
        <taxon>Methanobacteriati</taxon>
        <taxon>Methanobacteriota</taxon>
        <taxon>Stenosarchaea group</taxon>
        <taxon>Halobacteria</taxon>
        <taxon>Halobacteriales</taxon>
        <taxon>Natronomonadaceae</taxon>
        <taxon>Natronomonas</taxon>
    </lineage>
</organism>
<dbReference type="Proteomes" id="UP000011867">
    <property type="component" value="Chromosome"/>
</dbReference>
<evidence type="ECO:0000313" key="2">
    <source>
        <dbReference type="EMBL" id="CCQ35458.1"/>
    </source>
</evidence>
<keyword evidence="3" id="KW-1185">Reference proteome</keyword>
<evidence type="ECO:0000259" key="1">
    <source>
        <dbReference type="Pfam" id="PF24036"/>
    </source>
</evidence>
<protein>
    <submittedName>
        <fullName evidence="2">Probable secreted glycoprotein</fullName>
    </submittedName>
</protein>
<dbReference type="EMBL" id="HF582854">
    <property type="protein sequence ID" value="CCQ35458.1"/>
    <property type="molecule type" value="Genomic_DNA"/>
</dbReference>
<dbReference type="eggNOG" id="arCOG00381">
    <property type="taxonomic scope" value="Archaea"/>
</dbReference>
<gene>
    <name evidence="2" type="ordered locus">Nmlp_1249</name>
</gene>